<comment type="caution">
    <text evidence="3">The sequence shown here is derived from an EMBL/GenBank/DDBJ whole genome shotgun (WGS) entry which is preliminary data.</text>
</comment>
<keyword evidence="2" id="KW-0732">Signal</keyword>
<dbReference type="SUPFAM" id="SSF52058">
    <property type="entry name" value="L domain-like"/>
    <property type="match status" value="1"/>
</dbReference>
<dbReference type="PANTHER" id="PTHR48059">
    <property type="entry name" value="POLYGALACTURONASE INHIBITOR 1"/>
    <property type="match status" value="1"/>
</dbReference>
<gene>
    <name evidence="3" type="ORF">PIB30_052837</name>
</gene>
<evidence type="ECO:0000256" key="1">
    <source>
        <dbReference type="ARBA" id="ARBA00004196"/>
    </source>
</evidence>
<accession>A0ABU6RIE4</accession>
<dbReference type="InterPro" id="IPR032675">
    <property type="entry name" value="LRR_dom_sf"/>
</dbReference>
<reference evidence="3 4" key="1">
    <citation type="journal article" date="2023" name="Plants (Basel)">
        <title>Bridging the Gap: Combining Genomics and Transcriptomics Approaches to Understand Stylosanthes scabra, an Orphan Legume from the Brazilian Caatinga.</title>
        <authorList>
            <person name="Ferreira-Neto J.R.C."/>
            <person name="da Silva M.D."/>
            <person name="Binneck E."/>
            <person name="de Melo N.F."/>
            <person name="da Silva R.H."/>
            <person name="de Melo A.L.T.M."/>
            <person name="Pandolfi V."/>
            <person name="Bustamante F.O."/>
            <person name="Brasileiro-Vidal A.C."/>
            <person name="Benko-Iseppon A.M."/>
        </authorList>
    </citation>
    <scope>NUCLEOTIDE SEQUENCE [LARGE SCALE GENOMIC DNA]</scope>
    <source>
        <tissue evidence="3">Leaves</tissue>
    </source>
</reference>
<dbReference type="Proteomes" id="UP001341840">
    <property type="component" value="Unassembled WGS sequence"/>
</dbReference>
<dbReference type="EMBL" id="JASCZI010030595">
    <property type="protein sequence ID" value="MED6123792.1"/>
    <property type="molecule type" value="Genomic_DNA"/>
</dbReference>
<evidence type="ECO:0000313" key="4">
    <source>
        <dbReference type="Proteomes" id="UP001341840"/>
    </source>
</evidence>
<organism evidence="3 4">
    <name type="scientific">Stylosanthes scabra</name>
    <dbReference type="NCBI Taxonomy" id="79078"/>
    <lineage>
        <taxon>Eukaryota</taxon>
        <taxon>Viridiplantae</taxon>
        <taxon>Streptophyta</taxon>
        <taxon>Embryophyta</taxon>
        <taxon>Tracheophyta</taxon>
        <taxon>Spermatophyta</taxon>
        <taxon>Magnoliopsida</taxon>
        <taxon>eudicotyledons</taxon>
        <taxon>Gunneridae</taxon>
        <taxon>Pentapetalae</taxon>
        <taxon>rosids</taxon>
        <taxon>fabids</taxon>
        <taxon>Fabales</taxon>
        <taxon>Fabaceae</taxon>
        <taxon>Papilionoideae</taxon>
        <taxon>50 kb inversion clade</taxon>
        <taxon>dalbergioids sensu lato</taxon>
        <taxon>Dalbergieae</taxon>
        <taxon>Pterocarpus clade</taxon>
        <taxon>Stylosanthes</taxon>
    </lineage>
</organism>
<feature type="signal peptide" evidence="2">
    <location>
        <begin position="1"/>
        <end position="20"/>
    </location>
</feature>
<evidence type="ECO:0000313" key="3">
    <source>
        <dbReference type="EMBL" id="MED6123792.1"/>
    </source>
</evidence>
<protein>
    <submittedName>
        <fullName evidence="3">Uncharacterized protein</fullName>
    </submittedName>
</protein>
<keyword evidence="4" id="KW-1185">Reference proteome</keyword>
<comment type="subcellular location">
    <subcellularLocation>
        <location evidence="1">Cell envelope</location>
    </subcellularLocation>
</comment>
<name>A0ABU6RIE4_9FABA</name>
<dbReference type="PANTHER" id="PTHR48059:SF4">
    <property type="entry name" value="POLYGALACTURONASE INHIBITOR 1-RELATED"/>
    <property type="match status" value="1"/>
</dbReference>
<evidence type="ECO:0000256" key="2">
    <source>
        <dbReference type="SAM" id="SignalP"/>
    </source>
</evidence>
<dbReference type="InterPro" id="IPR051848">
    <property type="entry name" value="PGIP"/>
</dbReference>
<dbReference type="Gene3D" id="3.80.10.10">
    <property type="entry name" value="Ribonuclease Inhibitor"/>
    <property type="match status" value="1"/>
</dbReference>
<proteinExistence type="predicted"/>
<feature type="chain" id="PRO_5045688715" evidence="2">
    <location>
        <begin position="21"/>
        <end position="151"/>
    </location>
</feature>
<sequence length="151" mass="16230">MMKLLILALTITTCVLPALAFFDCDRQDKAALLRIRRELGNPQLSPTGMPPPTAVVDGRASFASQSPKLITISHILNLSGTIPNTLTKLTNLGSLYISHISVSDSIPDFLSSIKTLDFSYNKLSGPLLASFSLLPNLSTLDLRNLSLSSSS</sequence>